<evidence type="ECO:0000313" key="2">
    <source>
        <dbReference type="EMBL" id="KAK4033184.1"/>
    </source>
</evidence>
<evidence type="ECO:0000313" key="3">
    <source>
        <dbReference type="Proteomes" id="UP001303115"/>
    </source>
</evidence>
<feature type="domain" description="SnoaL-like" evidence="1">
    <location>
        <begin position="10"/>
        <end position="139"/>
    </location>
</feature>
<comment type="caution">
    <text evidence="2">The sequence shown here is derived from an EMBL/GenBank/DDBJ whole genome shotgun (WGS) entry which is preliminary data.</text>
</comment>
<name>A0AAN6P7H9_9PEZI</name>
<evidence type="ECO:0000259" key="1">
    <source>
        <dbReference type="Pfam" id="PF13577"/>
    </source>
</evidence>
<proteinExistence type="predicted"/>
<protein>
    <recommendedName>
        <fullName evidence="1">SnoaL-like domain-containing protein</fullName>
    </recommendedName>
</protein>
<keyword evidence="3" id="KW-1185">Reference proteome</keyword>
<dbReference type="SUPFAM" id="SSF54427">
    <property type="entry name" value="NTF2-like"/>
    <property type="match status" value="1"/>
</dbReference>
<dbReference type="Gene3D" id="3.10.450.50">
    <property type="match status" value="1"/>
</dbReference>
<dbReference type="InterPro" id="IPR037401">
    <property type="entry name" value="SnoaL-like"/>
</dbReference>
<sequence length="152" mass="17528">MTGPPPDVTERIRSKKSQYTHFADTKQWHRFDTLFLPDATFKFVDAEGKVVTTPDGAIPYTWQSRDSWVAFFEKAFADIQVIHLVDPGEFELVGPDEVKAVFSVLYHAGAKGYAKEPPHETGGGHYRETWVRVGDDWFCKDLYMQRLYHRLS</sequence>
<reference evidence="3" key="1">
    <citation type="journal article" date="2023" name="Mol. Phylogenet. Evol.">
        <title>Genome-scale phylogeny and comparative genomics of the fungal order Sordariales.</title>
        <authorList>
            <person name="Hensen N."/>
            <person name="Bonometti L."/>
            <person name="Westerberg I."/>
            <person name="Brannstrom I.O."/>
            <person name="Guillou S."/>
            <person name="Cros-Aarteil S."/>
            <person name="Calhoun S."/>
            <person name="Haridas S."/>
            <person name="Kuo A."/>
            <person name="Mondo S."/>
            <person name="Pangilinan J."/>
            <person name="Riley R."/>
            <person name="LaButti K."/>
            <person name="Andreopoulos B."/>
            <person name="Lipzen A."/>
            <person name="Chen C."/>
            <person name="Yan M."/>
            <person name="Daum C."/>
            <person name="Ng V."/>
            <person name="Clum A."/>
            <person name="Steindorff A."/>
            <person name="Ohm R.A."/>
            <person name="Martin F."/>
            <person name="Silar P."/>
            <person name="Natvig D.O."/>
            <person name="Lalanne C."/>
            <person name="Gautier V."/>
            <person name="Ament-Velasquez S.L."/>
            <person name="Kruys A."/>
            <person name="Hutchinson M.I."/>
            <person name="Powell A.J."/>
            <person name="Barry K."/>
            <person name="Miller A.N."/>
            <person name="Grigoriev I.V."/>
            <person name="Debuchy R."/>
            <person name="Gladieux P."/>
            <person name="Hiltunen Thoren M."/>
            <person name="Johannesson H."/>
        </authorList>
    </citation>
    <scope>NUCLEOTIDE SEQUENCE [LARGE SCALE GENOMIC DNA]</scope>
    <source>
        <strain evidence="3">CBS 284.82</strain>
    </source>
</reference>
<dbReference type="InterPro" id="IPR032710">
    <property type="entry name" value="NTF2-like_dom_sf"/>
</dbReference>
<organism evidence="2 3">
    <name type="scientific">Parachaetomium inaequale</name>
    <dbReference type="NCBI Taxonomy" id="2588326"/>
    <lineage>
        <taxon>Eukaryota</taxon>
        <taxon>Fungi</taxon>
        <taxon>Dikarya</taxon>
        <taxon>Ascomycota</taxon>
        <taxon>Pezizomycotina</taxon>
        <taxon>Sordariomycetes</taxon>
        <taxon>Sordariomycetidae</taxon>
        <taxon>Sordariales</taxon>
        <taxon>Chaetomiaceae</taxon>
        <taxon>Parachaetomium</taxon>
    </lineage>
</organism>
<dbReference type="Proteomes" id="UP001303115">
    <property type="component" value="Unassembled WGS sequence"/>
</dbReference>
<accession>A0AAN6P7H9</accession>
<dbReference type="Pfam" id="PF13577">
    <property type="entry name" value="SnoaL_4"/>
    <property type="match status" value="1"/>
</dbReference>
<dbReference type="AlphaFoldDB" id="A0AAN6P7H9"/>
<dbReference type="EMBL" id="MU854547">
    <property type="protein sequence ID" value="KAK4033184.1"/>
    <property type="molecule type" value="Genomic_DNA"/>
</dbReference>
<gene>
    <name evidence="2" type="ORF">C8A01DRAFT_40376</name>
</gene>